<evidence type="ECO:0000256" key="2">
    <source>
        <dbReference type="ARBA" id="ARBA00023295"/>
    </source>
</evidence>
<dbReference type="CDD" id="cd03143">
    <property type="entry name" value="A4_beta-galactosidase_middle_domain"/>
    <property type="match status" value="1"/>
</dbReference>
<keyword evidence="4" id="KW-0472">Membrane</keyword>
<sequence length="599" mass="65420">MTFTVRNGRLWRDGAEFVAIGVNYHPSRAGCAIWTDWAPDVLAADFRRMAADGLNTVRLFVFWRDFEPAAGRYRAESFARLREAVRLAGAAGLACVLSVCTIFMNGQLLEPAWRRGENLWRDEETLRRQEEFVRRVARELSEVDNILALDLGDEIENVDPVAARGLGPAEVAAWRARLAAAIRAELPSALVVQATGATGVFGGSAFGVDNSAALDLVATHGFPLWAPGSVESTDSYKATNLVPFLVRFAAAYGAPFVDEFGSYGVDEPTAARYLRAAGASTIANGGNGLLAWCWQDITATGEPYRDRPNERAVGLRRPDGRAKPALAELRRLAASRELSGRSDRPPIAIYLPERVRGGGASYLDGEPGTIGAFYAYLLLKRAHLPFDLVSGPLDGYRLVLCPSVTRVTMTDLDRLRAHVDSGGVLYYSLGDHLHGFPGADLAGVELVDFRLDPGGESVLRWDDDEWPLHWPARQRSRVAATTATRLAGDDRAMVLDNRVGAGRVLFCSAPFERLLDRPGLLASGRWERFYRRIAELAGLRPAIGGADPDVEIVPKRGHAVVINHGVAPTRCELTWPGRADPVTVELAGKDWCVVREDVR</sequence>
<comment type="caution">
    <text evidence="6">The sequence shown here is derived from an EMBL/GenBank/DDBJ whole genome shotgun (WGS) entry which is preliminary data.</text>
</comment>
<dbReference type="Gene3D" id="3.40.50.880">
    <property type="match status" value="1"/>
</dbReference>
<feature type="transmembrane region" description="Helical" evidence="4">
    <location>
        <begin position="84"/>
        <end position="104"/>
    </location>
</feature>
<dbReference type="Proteomes" id="UP000585638">
    <property type="component" value="Unassembled WGS sequence"/>
</dbReference>
<keyword evidence="2 3" id="KW-0326">Glycosidase</keyword>
<dbReference type="InterPro" id="IPR029062">
    <property type="entry name" value="Class_I_gatase-like"/>
</dbReference>
<evidence type="ECO:0000256" key="4">
    <source>
        <dbReference type="SAM" id="Phobius"/>
    </source>
</evidence>
<dbReference type="RefSeq" id="WP_184867959.1">
    <property type="nucleotide sequence ID" value="NZ_BAAAWY010000101.1"/>
</dbReference>
<dbReference type="GO" id="GO:0004553">
    <property type="term" value="F:hydrolase activity, hydrolyzing O-glycosyl compounds"/>
    <property type="evidence" value="ECO:0007669"/>
    <property type="project" value="InterPro"/>
</dbReference>
<evidence type="ECO:0000259" key="5">
    <source>
        <dbReference type="Pfam" id="PF00150"/>
    </source>
</evidence>
<dbReference type="InterPro" id="IPR001547">
    <property type="entry name" value="Glyco_hydro_5"/>
</dbReference>
<dbReference type="SUPFAM" id="SSF52317">
    <property type="entry name" value="Class I glutamine amidotransferase-like"/>
    <property type="match status" value="1"/>
</dbReference>
<keyword evidence="7" id="KW-1185">Reference proteome</keyword>
<dbReference type="GO" id="GO:0000272">
    <property type="term" value="P:polysaccharide catabolic process"/>
    <property type="evidence" value="ECO:0007669"/>
    <property type="project" value="InterPro"/>
</dbReference>
<dbReference type="Pfam" id="PF00150">
    <property type="entry name" value="Cellulase"/>
    <property type="match status" value="1"/>
</dbReference>
<evidence type="ECO:0000313" key="7">
    <source>
        <dbReference type="Proteomes" id="UP000585638"/>
    </source>
</evidence>
<keyword evidence="4" id="KW-1133">Transmembrane helix</keyword>
<dbReference type="AlphaFoldDB" id="A0A7W9KPK1"/>
<dbReference type="EMBL" id="JACHIR010000001">
    <property type="protein sequence ID" value="MBB5896275.1"/>
    <property type="molecule type" value="Genomic_DNA"/>
</dbReference>
<protein>
    <recommendedName>
        <fullName evidence="5">Glycoside hydrolase family 5 domain-containing protein</fullName>
    </recommendedName>
</protein>
<keyword evidence="4" id="KW-0812">Transmembrane</keyword>
<dbReference type="InterPro" id="IPR017853">
    <property type="entry name" value="GH"/>
</dbReference>
<dbReference type="Gene3D" id="3.20.20.80">
    <property type="entry name" value="Glycosidases"/>
    <property type="match status" value="1"/>
</dbReference>
<accession>A0A7W9KPK1</accession>
<proteinExistence type="inferred from homology"/>
<feature type="domain" description="Glycoside hydrolase family 5" evidence="5">
    <location>
        <begin position="25"/>
        <end position="192"/>
    </location>
</feature>
<evidence type="ECO:0000256" key="1">
    <source>
        <dbReference type="ARBA" id="ARBA00022801"/>
    </source>
</evidence>
<keyword evidence="1 3" id="KW-0378">Hydrolase</keyword>
<comment type="similarity">
    <text evidence="3">Belongs to the glycosyl hydrolase 5 (cellulase A) family.</text>
</comment>
<reference evidence="6 7" key="1">
    <citation type="submission" date="2020-08" db="EMBL/GenBank/DDBJ databases">
        <title>Sequencing the genomes of 1000 actinobacteria strains.</title>
        <authorList>
            <person name="Klenk H.-P."/>
        </authorList>
    </citation>
    <scope>NUCLEOTIDE SEQUENCE [LARGE SCALE GENOMIC DNA]</scope>
    <source>
        <strain evidence="6 7">DSM 43851</strain>
    </source>
</reference>
<organism evidence="6 7">
    <name type="scientific">Kutzneria kofuensis</name>
    <dbReference type="NCBI Taxonomy" id="103725"/>
    <lineage>
        <taxon>Bacteria</taxon>
        <taxon>Bacillati</taxon>
        <taxon>Actinomycetota</taxon>
        <taxon>Actinomycetes</taxon>
        <taxon>Pseudonocardiales</taxon>
        <taxon>Pseudonocardiaceae</taxon>
        <taxon>Kutzneria</taxon>
    </lineage>
</organism>
<evidence type="ECO:0000313" key="6">
    <source>
        <dbReference type="EMBL" id="MBB5896275.1"/>
    </source>
</evidence>
<gene>
    <name evidence="6" type="ORF">BJ998_007471</name>
</gene>
<evidence type="ECO:0000256" key="3">
    <source>
        <dbReference type="RuleBase" id="RU361153"/>
    </source>
</evidence>
<name>A0A7W9KPK1_9PSEU</name>
<dbReference type="SUPFAM" id="SSF51445">
    <property type="entry name" value="(Trans)glycosidases"/>
    <property type="match status" value="1"/>
</dbReference>